<evidence type="ECO:0000313" key="2">
    <source>
        <dbReference type="EMBL" id="KAF0690937.1"/>
    </source>
</evidence>
<accession>A0A485L8D1</accession>
<proteinExistence type="predicted"/>
<dbReference type="Proteomes" id="UP000332933">
    <property type="component" value="Unassembled WGS sequence"/>
</dbReference>
<organism evidence="3 4">
    <name type="scientific">Aphanomyces stellatus</name>
    <dbReference type="NCBI Taxonomy" id="120398"/>
    <lineage>
        <taxon>Eukaryota</taxon>
        <taxon>Sar</taxon>
        <taxon>Stramenopiles</taxon>
        <taxon>Oomycota</taxon>
        <taxon>Saprolegniomycetes</taxon>
        <taxon>Saprolegniales</taxon>
        <taxon>Verrucalvaceae</taxon>
        <taxon>Aphanomyces</taxon>
    </lineage>
</organism>
<dbReference type="OrthoDB" id="60541at2759"/>
<dbReference type="EMBL" id="VJMH01006273">
    <property type="protein sequence ID" value="KAF0690937.1"/>
    <property type="molecule type" value="Genomic_DNA"/>
</dbReference>
<keyword evidence="4" id="KW-1185">Reference proteome</keyword>
<dbReference type="AlphaFoldDB" id="A0A485L8D1"/>
<reference evidence="2" key="2">
    <citation type="submission" date="2019-06" db="EMBL/GenBank/DDBJ databases">
        <title>Genomics analysis of Aphanomyces spp. identifies a new class of oomycete effector associated with host adaptation.</title>
        <authorList>
            <person name="Gaulin E."/>
        </authorList>
    </citation>
    <scope>NUCLEOTIDE SEQUENCE</scope>
    <source>
        <strain evidence="2">CBS 578.67</strain>
    </source>
</reference>
<dbReference type="EMBL" id="CAADRA010006294">
    <property type="protein sequence ID" value="VFT94489.1"/>
    <property type="molecule type" value="Genomic_DNA"/>
</dbReference>
<protein>
    <submittedName>
        <fullName evidence="3">Aste57867_17743 protein</fullName>
    </submittedName>
</protein>
<evidence type="ECO:0000313" key="3">
    <source>
        <dbReference type="EMBL" id="VFT94489.1"/>
    </source>
</evidence>
<reference evidence="3 4" key="1">
    <citation type="submission" date="2019-03" db="EMBL/GenBank/DDBJ databases">
        <authorList>
            <person name="Gaulin E."/>
            <person name="Dumas B."/>
        </authorList>
    </citation>
    <scope>NUCLEOTIDE SEQUENCE [LARGE SCALE GENOMIC DNA]</scope>
    <source>
        <strain evidence="3">CBS 568.67</strain>
    </source>
</reference>
<gene>
    <name evidence="3" type="primary">Aste57867_17743</name>
    <name evidence="2" type="ORF">As57867_017682</name>
    <name evidence="3" type="ORF">ASTE57867_17743</name>
</gene>
<evidence type="ECO:0000313" key="4">
    <source>
        <dbReference type="Proteomes" id="UP000332933"/>
    </source>
</evidence>
<evidence type="ECO:0000256" key="1">
    <source>
        <dbReference type="SAM" id="MobiDB-lite"/>
    </source>
</evidence>
<name>A0A485L8D1_9STRA</name>
<sequence length="190" mass="21931">MGHLVHALYELEGADVFLFLERYPHPFWPSVFQQPVALDAFPSHSRELLSYFQDQHTKRWPTVRGYWTAADDAGQEAYAPLAFLEWAATRSKQSCVGDKWTFLDNDEHFFRRVLAEIDAKREVFDAPTSPYVSVVLPKGLPKHWKFPAGPQSKYKWDAARQRIAEMPATPLRTPIKRRSSVKKASMTPVR</sequence>
<feature type="region of interest" description="Disordered" evidence="1">
    <location>
        <begin position="167"/>
        <end position="190"/>
    </location>
</feature>